<dbReference type="EMBL" id="JALLPB020000257">
    <property type="protein sequence ID" value="KAL3811497.1"/>
    <property type="molecule type" value="Genomic_DNA"/>
</dbReference>
<dbReference type="PANTHER" id="PTHR13317">
    <property type="entry name" value="TRANSMEMBRANE ANTERIOR POSTERIOR TRANSFORMATION PROTEIN 1 HOMOLOG"/>
    <property type="match status" value="1"/>
</dbReference>
<feature type="compositionally biased region" description="Polar residues" evidence="6">
    <location>
        <begin position="25"/>
        <end position="34"/>
    </location>
</feature>
<dbReference type="PANTHER" id="PTHR13317:SF4">
    <property type="entry name" value="TRANSMEMBRANE ANTERIOR POSTERIOR TRANSFORMATION PROTEIN 1 HOMOLOG"/>
    <property type="match status" value="1"/>
</dbReference>
<evidence type="ECO:0000256" key="7">
    <source>
        <dbReference type="SAM" id="Phobius"/>
    </source>
</evidence>
<feature type="compositionally biased region" description="Low complexity" evidence="6">
    <location>
        <begin position="176"/>
        <end position="189"/>
    </location>
</feature>
<evidence type="ECO:0000256" key="3">
    <source>
        <dbReference type="ARBA" id="ARBA00022692"/>
    </source>
</evidence>
<feature type="compositionally biased region" description="Acidic residues" evidence="6">
    <location>
        <begin position="250"/>
        <end position="268"/>
    </location>
</feature>
<accession>A0ABD3REM2</accession>
<feature type="transmembrane region" description="Helical" evidence="7">
    <location>
        <begin position="720"/>
        <end position="742"/>
    </location>
</feature>
<proteinExistence type="inferred from homology"/>
<keyword evidence="5 7" id="KW-0472">Membrane</keyword>
<feature type="transmembrane region" description="Helical" evidence="7">
    <location>
        <begin position="836"/>
        <end position="851"/>
    </location>
</feature>
<keyword evidence="9" id="KW-1185">Reference proteome</keyword>
<feature type="compositionally biased region" description="Basic and acidic residues" evidence="6">
    <location>
        <begin position="70"/>
        <end position="82"/>
    </location>
</feature>
<evidence type="ECO:0000256" key="5">
    <source>
        <dbReference type="ARBA" id="ARBA00023136"/>
    </source>
</evidence>
<organism evidence="8 9">
    <name type="scientific">Cyclostephanos tholiformis</name>
    <dbReference type="NCBI Taxonomy" id="382380"/>
    <lineage>
        <taxon>Eukaryota</taxon>
        <taxon>Sar</taxon>
        <taxon>Stramenopiles</taxon>
        <taxon>Ochrophyta</taxon>
        <taxon>Bacillariophyta</taxon>
        <taxon>Coscinodiscophyceae</taxon>
        <taxon>Thalassiosirophycidae</taxon>
        <taxon>Stephanodiscales</taxon>
        <taxon>Stephanodiscaceae</taxon>
        <taxon>Cyclostephanos</taxon>
    </lineage>
</organism>
<feature type="region of interest" description="Disordered" evidence="6">
    <location>
        <begin position="24"/>
        <end position="131"/>
    </location>
</feature>
<evidence type="ECO:0000313" key="8">
    <source>
        <dbReference type="EMBL" id="KAL3811497.1"/>
    </source>
</evidence>
<feature type="compositionally biased region" description="Acidic residues" evidence="6">
    <location>
        <begin position="83"/>
        <end position="100"/>
    </location>
</feature>
<protein>
    <submittedName>
        <fullName evidence="8">Uncharacterized protein</fullName>
    </submittedName>
</protein>
<keyword evidence="4 7" id="KW-1133">Transmembrane helix</keyword>
<dbReference type="Proteomes" id="UP001530377">
    <property type="component" value="Unassembled WGS sequence"/>
</dbReference>
<dbReference type="AlphaFoldDB" id="A0ABD3REM2"/>
<feature type="compositionally biased region" description="Low complexity" evidence="6">
    <location>
        <begin position="397"/>
        <end position="406"/>
    </location>
</feature>
<gene>
    <name evidence="8" type="ORF">ACHAXA_004405</name>
</gene>
<name>A0ABD3REM2_9STRA</name>
<comment type="caution">
    <text evidence="8">The sequence shown here is derived from an EMBL/GenBank/DDBJ whole genome shotgun (WGS) entry which is preliminary data.</text>
</comment>
<feature type="region of interest" description="Disordered" evidence="6">
    <location>
        <begin position="639"/>
        <end position="661"/>
    </location>
</feature>
<feature type="compositionally biased region" description="Gly residues" evidence="6">
    <location>
        <begin position="342"/>
        <end position="352"/>
    </location>
</feature>
<feature type="transmembrane region" description="Helical" evidence="7">
    <location>
        <begin position="763"/>
        <end position="786"/>
    </location>
</feature>
<dbReference type="GO" id="GO:0016020">
    <property type="term" value="C:membrane"/>
    <property type="evidence" value="ECO:0007669"/>
    <property type="project" value="UniProtKB-SubCell"/>
</dbReference>
<feature type="region of interest" description="Disordered" evidence="6">
    <location>
        <begin position="515"/>
        <end position="542"/>
    </location>
</feature>
<keyword evidence="3 7" id="KW-0812">Transmembrane</keyword>
<feature type="region of interest" description="Disordered" evidence="6">
    <location>
        <begin position="245"/>
        <end position="410"/>
    </location>
</feature>
<feature type="region of interest" description="Disordered" evidence="6">
    <location>
        <begin position="165"/>
        <end position="222"/>
    </location>
</feature>
<comment type="similarity">
    <text evidence="2">Belongs to the TAPT1 family.</text>
</comment>
<dbReference type="InterPro" id="IPR008010">
    <property type="entry name" value="Tatp1"/>
</dbReference>
<evidence type="ECO:0000256" key="4">
    <source>
        <dbReference type="ARBA" id="ARBA00022989"/>
    </source>
</evidence>
<sequence length="1034" mass="114010">MVRGERELDILRARVTELERLLLNPSMTTASMTMSEGRPPRQRRRRQQQQQQQLQRRRRSSSSTSMTDRFGSDDRTRRRGNDYDYDNNDDTYVDDNDEGDSSSGFHHRRGDSESTNSSNVQHYHSPENSDMDLSRWPPLHHHYLLESPDRVSPRNRHRRRLFRNGRYASASTLGLRRQQQQQQQRQPRRQSPPSPLGDGSIGAVRGGTVRGGRTSSSPRMHKGKTMSMVLLDIDPDERLGPRYVAPFSSDLDECDDIDDGVDGVDKDDEDRGRMYGMPLSSVSTELHDDGPTSFSTTRDACKPNRPRVNGGDAVTVEEGGREGGDGGTTGVACAVNDSMEEGGPGRNNGGDGDSTAEITLSKTRPTVHPLASPWDVVDGSSGHDNVSNNGSSHSREGSTSSSSSSLTPPPLLCDDTLKCQGYTDTHLEALHLHRDAGRDDKRRAYSLSDAPSSSMSSSNDWQWTPMLEVVDGSFRKPDSAKSTDASVKPFEIECGGNLDIVMPNHPCTENVASASRVDAISSRPQDSSTSKKESMHNKTSTKNVHANDNEIANAEGGRIITQSTSCASDMTIKTGNVHFPRSAGILSASLSTASSSVQGKYRPRSASCSISVGPNSSSVKDAVVASDFPATMVTVTKKPDNMDKFKSPDKHHPSQDPIASTPAQTMKEYVMNDLLNIDSRNQDGSATEDIDENMEEFLRVPPRLEGLMLFSLAICLDSFLYVWAMLPLKFVWGVVSLACSVYSPKKGVKGVKFHRRRPRHPRTLVSIIVVGVYVTIHSLFLFVHVATLSVAVNSADNALLTLLISGNFAEIKSTVFKKYNKSHLFKITTSDICERFKLGLFLLLILFLNRFQGEMTVSMVKDYYSMCGIVFVAELISDWIKHSFITKFNLIKSSAYFDYALVLSGDVTGIGHEGLNLDSTHAAVKRLGLAQIPLVCVTARYLYEAVRFAIQEGDENTDPTLAALAGLFTDGNRWRFYVRLLKGMTALVLLKILLGICIRYVARGYLGGASRDLKDDSSSLITRKSANSKTLKRD</sequence>
<evidence type="ECO:0000313" key="9">
    <source>
        <dbReference type="Proteomes" id="UP001530377"/>
    </source>
</evidence>
<comment type="subcellular location">
    <subcellularLocation>
        <location evidence="1">Membrane</location>
        <topology evidence="1">Multi-pass membrane protein</topology>
    </subcellularLocation>
</comment>
<feature type="compositionally biased region" description="Polar residues" evidence="6">
    <location>
        <begin position="113"/>
        <end position="128"/>
    </location>
</feature>
<evidence type="ECO:0000256" key="1">
    <source>
        <dbReference type="ARBA" id="ARBA00004141"/>
    </source>
</evidence>
<evidence type="ECO:0000256" key="2">
    <source>
        <dbReference type="ARBA" id="ARBA00008803"/>
    </source>
</evidence>
<dbReference type="Pfam" id="PF05346">
    <property type="entry name" value="DUF747"/>
    <property type="match status" value="1"/>
</dbReference>
<evidence type="ECO:0000256" key="6">
    <source>
        <dbReference type="SAM" id="MobiDB-lite"/>
    </source>
</evidence>
<feature type="compositionally biased region" description="Basic and acidic residues" evidence="6">
    <location>
        <begin position="639"/>
        <end position="654"/>
    </location>
</feature>
<feature type="transmembrane region" description="Helical" evidence="7">
    <location>
        <begin position="983"/>
        <end position="1002"/>
    </location>
</feature>
<reference evidence="8 9" key="1">
    <citation type="submission" date="2024-10" db="EMBL/GenBank/DDBJ databases">
        <title>Updated reference genomes for cyclostephanoid diatoms.</title>
        <authorList>
            <person name="Roberts W.R."/>
            <person name="Alverson A.J."/>
        </authorList>
    </citation>
    <scope>NUCLEOTIDE SEQUENCE [LARGE SCALE GENOMIC DNA]</scope>
    <source>
        <strain evidence="8 9">AJA228-03</strain>
    </source>
</reference>